<evidence type="ECO:0000256" key="4">
    <source>
        <dbReference type="ARBA" id="ARBA00022989"/>
    </source>
</evidence>
<dbReference type="SMART" id="SM01381">
    <property type="entry name" value="7TM_GPCR_Srsx"/>
    <property type="match status" value="1"/>
</dbReference>
<evidence type="ECO:0000313" key="16">
    <source>
        <dbReference type="Proteomes" id="UP000245119"/>
    </source>
</evidence>
<comment type="caution">
    <text evidence="15">The sequence shown here is derived from an EMBL/GenBank/DDBJ whole genome shotgun (WGS) entry which is preliminary data.</text>
</comment>
<sequence>MGTLVGLQMTSSEYFSSHTHVQPTTVSSLSSPDVNGRPTEEDTFLQSSPTSDDHSYQQSAAVVVKGLWTSIIVVGALGNGLVIYTMGRHGERSATNCYIINLAVSDFAVLTVVVPFTMAMFTSYDWLYGVVMCKVTVYLIYVMLQATCLTLTAMTIDRYFAIVHPISSLRDRTPRTAILISISTWIASSLVCIPFLVYSQLLYQLEPSGLHVYCVSLWPSDTWTKAITVAFIMSTYVLPLFVIVVCYTLILKHLGSRKVSFRREAEISEGPVIRRRRRVAKTVFAIVLLFAVTWLPIHVFNLCYVLIDPFPKTAFLYSVKIMCHTLSYLNSCLNPFVYGFFGDGFRQAFRKSFPRCSGRNQVAPSVHDTTNVPSTMETRLAAGPRAEAGHDVVVSSSVPHLEE</sequence>
<feature type="domain" description="G-protein coupled receptors family 1 profile" evidence="14">
    <location>
        <begin position="78"/>
        <end position="338"/>
    </location>
</feature>
<evidence type="ECO:0000256" key="13">
    <source>
        <dbReference type="SAM" id="Phobius"/>
    </source>
</evidence>
<dbReference type="GO" id="GO:0005886">
    <property type="term" value="C:plasma membrane"/>
    <property type="evidence" value="ECO:0007669"/>
    <property type="project" value="UniProtKB-SubCell"/>
</dbReference>
<dbReference type="PANTHER" id="PTHR45695">
    <property type="entry name" value="LEUCOKININ RECEPTOR-RELATED"/>
    <property type="match status" value="1"/>
</dbReference>
<evidence type="ECO:0000256" key="2">
    <source>
        <dbReference type="ARBA" id="ARBA00022475"/>
    </source>
</evidence>
<keyword evidence="10 11" id="KW-0807">Transducer</keyword>
<dbReference type="PRINTS" id="PR00237">
    <property type="entry name" value="GPCRRHODOPSN"/>
</dbReference>
<comment type="similarity">
    <text evidence="11">Belongs to the G-protein coupled receptor 1 family.</text>
</comment>
<dbReference type="InterPro" id="IPR000405">
    <property type="entry name" value="Galanin_rcpt"/>
</dbReference>
<dbReference type="SUPFAM" id="SSF81321">
    <property type="entry name" value="Family A G protein-coupled receptor-like"/>
    <property type="match status" value="1"/>
</dbReference>
<keyword evidence="5 11" id="KW-0297">G-protein coupled receptor</keyword>
<keyword evidence="9" id="KW-0325">Glycoprotein</keyword>
<comment type="subcellular location">
    <subcellularLocation>
        <location evidence="1">Cell membrane</location>
        <topology evidence="1">Multi-pass membrane protein</topology>
    </subcellularLocation>
</comment>
<protein>
    <recommendedName>
        <fullName evidence="14">G-protein coupled receptors family 1 profile domain-containing protein</fullName>
    </recommendedName>
</protein>
<evidence type="ECO:0000256" key="5">
    <source>
        <dbReference type="ARBA" id="ARBA00023040"/>
    </source>
</evidence>
<dbReference type="STRING" id="400727.A0A2T7PBU0"/>
<keyword evidence="8 11" id="KW-0675">Receptor</keyword>
<dbReference type="PROSITE" id="PS50262">
    <property type="entry name" value="G_PROTEIN_RECEP_F1_2"/>
    <property type="match status" value="1"/>
</dbReference>
<keyword evidence="4 13" id="KW-1133">Transmembrane helix</keyword>
<evidence type="ECO:0000256" key="1">
    <source>
        <dbReference type="ARBA" id="ARBA00004651"/>
    </source>
</evidence>
<evidence type="ECO:0000256" key="11">
    <source>
        <dbReference type="RuleBase" id="RU000688"/>
    </source>
</evidence>
<feature type="transmembrane region" description="Helical" evidence="13">
    <location>
        <begin position="67"/>
        <end position="86"/>
    </location>
</feature>
<proteinExistence type="inferred from homology"/>
<keyword evidence="3 11" id="KW-0812">Transmembrane</keyword>
<keyword evidence="2" id="KW-1003">Cell membrane</keyword>
<evidence type="ECO:0000256" key="8">
    <source>
        <dbReference type="ARBA" id="ARBA00023170"/>
    </source>
</evidence>
<keyword evidence="6 13" id="KW-0472">Membrane</keyword>
<dbReference type="PROSITE" id="PS00237">
    <property type="entry name" value="G_PROTEIN_RECEP_F1_1"/>
    <property type="match status" value="1"/>
</dbReference>
<dbReference type="PRINTS" id="PR00663">
    <property type="entry name" value="GALANINR"/>
</dbReference>
<feature type="compositionally biased region" description="Polar residues" evidence="12">
    <location>
        <begin position="44"/>
        <end position="53"/>
    </location>
</feature>
<dbReference type="PANTHER" id="PTHR45695:SF23">
    <property type="entry name" value="GALANIN-LIKE G-PROTEIN COUPLED RECEPTOR NPR-9"/>
    <property type="match status" value="1"/>
</dbReference>
<dbReference type="AlphaFoldDB" id="A0A2T7PBU0"/>
<evidence type="ECO:0000256" key="6">
    <source>
        <dbReference type="ARBA" id="ARBA00023136"/>
    </source>
</evidence>
<keyword evidence="7" id="KW-1015">Disulfide bond</keyword>
<accession>A0A2T7PBU0</accession>
<reference evidence="15 16" key="1">
    <citation type="submission" date="2018-04" db="EMBL/GenBank/DDBJ databases">
        <title>The genome of golden apple snail Pomacea canaliculata provides insight into stress tolerance and invasive adaptation.</title>
        <authorList>
            <person name="Liu C."/>
            <person name="Liu B."/>
            <person name="Ren Y."/>
            <person name="Zhang Y."/>
            <person name="Wang H."/>
            <person name="Li S."/>
            <person name="Jiang F."/>
            <person name="Yin L."/>
            <person name="Zhang G."/>
            <person name="Qian W."/>
            <person name="Fan W."/>
        </authorList>
    </citation>
    <scope>NUCLEOTIDE SEQUENCE [LARGE SCALE GENOMIC DNA]</scope>
    <source>
        <strain evidence="15">SZHN2017</strain>
        <tissue evidence="15">Muscle</tissue>
    </source>
</reference>
<feature type="transmembrane region" description="Helical" evidence="13">
    <location>
        <begin position="138"/>
        <end position="156"/>
    </location>
</feature>
<evidence type="ECO:0000313" key="15">
    <source>
        <dbReference type="EMBL" id="PVD30885.1"/>
    </source>
</evidence>
<evidence type="ECO:0000256" key="3">
    <source>
        <dbReference type="ARBA" id="ARBA00022692"/>
    </source>
</evidence>
<dbReference type="Pfam" id="PF00001">
    <property type="entry name" value="7tm_1"/>
    <property type="match status" value="1"/>
</dbReference>
<feature type="transmembrane region" description="Helical" evidence="13">
    <location>
        <begin position="319"/>
        <end position="341"/>
    </location>
</feature>
<evidence type="ECO:0000256" key="9">
    <source>
        <dbReference type="ARBA" id="ARBA00023180"/>
    </source>
</evidence>
<dbReference type="GO" id="GO:0004930">
    <property type="term" value="F:G protein-coupled receptor activity"/>
    <property type="evidence" value="ECO:0007669"/>
    <property type="project" value="UniProtKB-KW"/>
</dbReference>
<feature type="region of interest" description="Disordered" evidence="12">
    <location>
        <begin position="23"/>
        <end position="53"/>
    </location>
</feature>
<organism evidence="15 16">
    <name type="scientific">Pomacea canaliculata</name>
    <name type="common">Golden apple snail</name>
    <dbReference type="NCBI Taxonomy" id="400727"/>
    <lineage>
        <taxon>Eukaryota</taxon>
        <taxon>Metazoa</taxon>
        <taxon>Spiralia</taxon>
        <taxon>Lophotrochozoa</taxon>
        <taxon>Mollusca</taxon>
        <taxon>Gastropoda</taxon>
        <taxon>Caenogastropoda</taxon>
        <taxon>Architaenioglossa</taxon>
        <taxon>Ampullarioidea</taxon>
        <taxon>Ampullariidae</taxon>
        <taxon>Pomacea</taxon>
    </lineage>
</organism>
<dbReference type="OrthoDB" id="2132067at2759"/>
<feature type="transmembrane region" description="Helical" evidence="13">
    <location>
        <begin position="98"/>
        <end position="118"/>
    </location>
</feature>
<evidence type="ECO:0000256" key="7">
    <source>
        <dbReference type="ARBA" id="ARBA00023157"/>
    </source>
</evidence>
<feature type="transmembrane region" description="Helical" evidence="13">
    <location>
        <begin position="283"/>
        <end position="307"/>
    </location>
</feature>
<dbReference type="InterPro" id="IPR017452">
    <property type="entry name" value="GPCR_Rhodpsn_7TM"/>
</dbReference>
<dbReference type="Gene3D" id="1.20.1070.10">
    <property type="entry name" value="Rhodopsin 7-helix transmembrane proteins"/>
    <property type="match status" value="1"/>
</dbReference>
<evidence type="ECO:0000259" key="14">
    <source>
        <dbReference type="PROSITE" id="PS50262"/>
    </source>
</evidence>
<feature type="transmembrane region" description="Helical" evidence="13">
    <location>
        <begin position="177"/>
        <end position="198"/>
    </location>
</feature>
<name>A0A2T7PBU0_POMCA</name>
<evidence type="ECO:0000256" key="12">
    <source>
        <dbReference type="SAM" id="MobiDB-lite"/>
    </source>
</evidence>
<dbReference type="Proteomes" id="UP000245119">
    <property type="component" value="Linkage Group LG5"/>
</dbReference>
<evidence type="ECO:0000256" key="10">
    <source>
        <dbReference type="ARBA" id="ARBA00023224"/>
    </source>
</evidence>
<feature type="compositionally biased region" description="Polar residues" evidence="12">
    <location>
        <begin position="23"/>
        <end position="33"/>
    </location>
</feature>
<keyword evidence="16" id="KW-1185">Reference proteome</keyword>
<dbReference type="InterPro" id="IPR000276">
    <property type="entry name" value="GPCR_Rhodpsn"/>
</dbReference>
<feature type="transmembrane region" description="Helical" evidence="13">
    <location>
        <begin position="226"/>
        <end position="250"/>
    </location>
</feature>
<dbReference type="EMBL" id="PZQS01000005">
    <property type="protein sequence ID" value="PVD30885.1"/>
    <property type="molecule type" value="Genomic_DNA"/>
</dbReference>
<gene>
    <name evidence="15" type="ORF">C0Q70_10160</name>
</gene>